<evidence type="ECO:0008006" key="2">
    <source>
        <dbReference type="Google" id="ProtNLM"/>
    </source>
</evidence>
<name>A0A1W1B9B7_9ZZZZ</name>
<dbReference type="EMBL" id="FPHC01000006">
    <property type="protein sequence ID" value="SFV50048.1"/>
    <property type="molecule type" value="Genomic_DNA"/>
</dbReference>
<protein>
    <recommendedName>
        <fullName evidence="2">Stringent starvation protein B</fullName>
    </recommendedName>
</protein>
<gene>
    <name evidence="1" type="ORF">MNB_SV-6-404</name>
</gene>
<evidence type="ECO:0000313" key="1">
    <source>
        <dbReference type="EMBL" id="SFV50048.1"/>
    </source>
</evidence>
<dbReference type="AlphaFoldDB" id="A0A1W1B9B7"/>
<accession>A0A1W1B9B7</accession>
<reference evidence="1" key="1">
    <citation type="submission" date="2016-10" db="EMBL/GenBank/DDBJ databases">
        <authorList>
            <person name="de Groot N.N."/>
        </authorList>
    </citation>
    <scope>NUCLEOTIDE SEQUENCE</scope>
</reference>
<sequence length="154" mass="17646">MQSDIFQSKDYQELISSHLANSIEFLFENNQEFAIACEVEYLRFEPELPKDISDGFGATVLFMLTGYTYESAKLDKQYFSFEAGFGEENFGALVTLPLLSIKQIFVGEYPIAINVSRPPEREEESDIEAIDSTRSMEALLSNPENKRLLKKKRH</sequence>
<proteinExistence type="predicted"/>
<organism evidence="1">
    <name type="scientific">hydrothermal vent metagenome</name>
    <dbReference type="NCBI Taxonomy" id="652676"/>
    <lineage>
        <taxon>unclassified sequences</taxon>
        <taxon>metagenomes</taxon>
        <taxon>ecological metagenomes</taxon>
    </lineage>
</organism>